<accession>A0A1B0DIV3</accession>
<dbReference type="EnsemblMetazoa" id="PPAI008090-RA">
    <property type="protein sequence ID" value="PPAI008090-PA"/>
    <property type="gene ID" value="PPAI008090"/>
</dbReference>
<evidence type="ECO:0000313" key="3">
    <source>
        <dbReference type="Proteomes" id="UP000092462"/>
    </source>
</evidence>
<dbReference type="PANTHER" id="PTHR21579:SF20">
    <property type="entry name" value="PROTEIN TINCAR"/>
    <property type="match status" value="1"/>
</dbReference>
<keyword evidence="3" id="KW-1185">Reference proteome</keyword>
<dbReference type="Proteomes" id="UP000092462">
    <property type="component" value="Unassembled WGS sequence"/>
</dbReference>
<proteinExistence type="predicted"/>
<dbReference type="VEuPathDB" id="VectorBase:PPAPM1_011892"/>
<reference evidence="2" key="1">
    <citation type="submission" date="2022-08" db="UniProtKB">
        <authorList>
            <consortium name="EnsemblMetazoa"/>
        </authorList>
    </citation>
    <scope>IDENTIFICATION</scope>
    <source>
        <strain evidence="2">Israel</strain>
    </source>
</reference>
<organism evidence="2 3">
    <name type="scientific">Phlebotomus papatasi</name>
    <name type="common">Sandfly</name>
    <dbReference type="NCBI Taxonomy" id="29031"/>
    <lineage>
        <taxon>Eukaryota</taxon>
        <taxon>Metazoa</taxon>
        <taxon>Ecdysozoa</taxon>
        <taxon>Arthropoda</taxon>
        <taxon>Hexapoda</taxon>
        <taxon>Insecta</taxon>
        <taxon>Pterygota</taxon>
        <taxon>Neoptera</taxon>
        <taxon>Endopterygota</taxon>
        <taxon>Diptera</taxon>
        <taxon>Nematocera</taxon>
        <taxon>Psychodoidea</taxon>
        <taxon>Psychodidae</taxon>
        <taxon>Phlebotomus</taxon>
        <taxon>Phlebotomus</taxon>
    </lineage>
</organism>
<evidence type="ECO:0000256" key="1">
    <source>
        <dbReference type="SAM" id="MobiDB-lite"/>
    </source>
</evidence>
<feature type="region of interest" description="Disordered" evidence="1">
    <location>
        <begin position="1"/>
        <end position="61"/>
    </location>
</feature>
<name>A0A1B0DIV3_PHLPP</name>
<sequence>MLSRSFSVTPRSDTTSTEESASPPDRAPSETSSGVHSGEEREPAEVAIRPRPGPAAKVAVKPVPPAIEEEPFGRSTNMRMSSFATDGLRASSATLPLTRAISEPPMTEYPHCSTMPLPVGCHQPIHGLRQHSITPNSQSKTQLLQHTTLPNGVRQFTTQNQFLRRLPHVRTAESPYGILGLGSGHHTFSKLLQEPLTAMPIPEDRDSANYSIISEQDIYISH</sequence>
<protein>
    <submittedName>
        <fullName evidence="2">Uncharacterized protein</fullName>
    </submittedName>
</protein>
<dbReference type="AlphaFoldDB" id="A0A1B0DIV3"/>
<evidence type="ECO:0000313" key="2">
    <source>
        <dbReference type="EnsemblMetazoa" id="PPAI008090-PA"/>
    </source>
</evidence>
<dbReference type="PANTHER" id="PTHR21579">
    <property type="entry name" value="PROTEIN TINCAR"/>
    <property type="match status" value="1"/>
</dbReference>
<feature type="compositionally biased region" description="Polar residues" evidence="1">
    <location>
        <begin position="1"/>
        <end position="20"/>
    </location>
</feature>
<dbReference type="VEuPathDB" id="VectorBase:PPAI008090"/>
<dbReference type="InterPro" id="IPR053291">
    <property type="entry name" value="Ommatidial_diff-associated"/>
</dbReference>
<dbReference type="EMBL" id="AJVK01063191">
    <property type="status" value="NOT_ANNOTATED_CDS"/>
    <property type="molecule type" value="Genomic_DNA"/>
</dbReference>